<dbReference type="SMART" id="SM00320">
    <property type="entry name" value="WD40"/>
    <property type="match status" value="2"/>
</dbReference>
<evidence type="ECO:0000256" key="4">
    <source>
        <dbReference type="SAM" id="MobiDB-lite"/>
    </source>
</evidence>
<dbReference type="Gene3D" id="2.130.10.10">
    <property type="entry name" value="YVTN repeat-like/Quinoprotein amine dehydrogenase"/>
    <property type="match status" value="1"/>
</dbReference>
<dbReference type="PANTHER" id="PTHR22836:SF0">
    <property type="entry name" value="PRE-MRNA 3' END PROCESSING PROTEIN WDR33"/>
    <property type="match status" value="1"/>
</dbReference>
<dbReference type="PROSITE" id="PS50082">
    <property type="entry name" value="WD_REPEATS_2"/>
    <property type="match status" value="1"/>
</dbReference>
<dbReference type="OrthoDB" id="16717at2759"/>
<feature type="compositionally biased region" description="Polar residues" evidence="4">
    <location>
        <begin position="239"/>
        <end position="250"/>
    </location>
</feature>
<evidence type="ECO:0000256" key="2">
    <source>
        <dbReference type="PROSITE-ProRule" id="PRU00221"/>
    </source>
</evidence>
<dbReference type="PROSITE" id="PS50294">
    <property type="entry name" value="WD_REPEATS_REGION"/>
    <property type="match status" value="1"/>
</dbReference>
<feature type="region of interest" description="Disordered" evidence="4">
    <location>
        <begin position="178"/>
        <end position="197"/>
    </location>
</feature>
<organism evidence="5 6">
    <name type="scientific">Scleroderma citrinum Foug A</name>
    <dbReference type="NCBI Taxonomy" id="1036808"/>
    <lineage>
        <taxon>Eukaryota</taxon>
        <taxon>Fungi</taxon>
        <taxon>Dikarya</taxon>
        <taxon>Basidiomycota</taxon>
        <taxon>Agaricomycotina</taxon>
        <taxon>Agaricomycetes</taxon>
        <taxon>Agaricomycetidae</taxon>
        <taxon>Boletales</taxon>
        <taxon>Sclerodermatineae</taxon>
        <taxon>Sclerodermataceae</taxon>
        <taxon>Scleroderma</taxon>
    </lineage>
</organism>
<dbReference type="AlphaFoldDB" id="A0A0C3DBA5"/>
<dbReference type="STRING" id="1036808.A0A0C3DBA5"/>
<keyword evidence="2" id="KW-0853">WD repeat</keyword>
<gene>
    <name evidence="5" type="ORF">SCLCIDRAFT_31887</name>
</gene>
<keyword evidence="3" id="KW-0507">mRNA processing</keyword>
<dbReference type="Pfam" id="PF00400">
    <property type="entry name" value="WD40"/>
    <property type="match status" value="1"/>
</dbReference>
<name>A0A0C3DBA5_9AGAM</name>
<dbReference type="InParanoid" id="A0A0C3DBA5"/>
<dbReference type="SUPFAM" id="SSF50978">
    <property type="entry name" value="WD40 repeat-like"/>
    <property type="match status" value="1"/>
</dbReference>
<dbReference type="InterPro" id="IPR045245">
    <property type="entry name" value="Pfs2-like"/>
</dbReference>
<sequence length="250" mass="26757">MSKVINSDFAVKVPAMELTLALLPVIRALHDIIESRPSLSNGRLYDSVTSAIRTGELLRPHDVIQRIQGEQFLKSPTTSKPRTTGQIAMSKNVGKCVFDIRAMKELRVLKGHKKEVCSLVSGGSEGAVLHWDLSNFCARTLVTHDSNVWSLTFHPLGHILVTALNDHTTRFWSRERPGDATSVFSGGGEKPPDMVDMSRQDDEEGAIVPGFSYGGGTGGGVGASGNGITGLNTGIGTSKLDNSASQATTR</sequence>
<keyword evidence="3" id="KW-0539">Nucleus</keyword>
<feature type="repeat" description="WD" evidence="2">
    <location>
        <begin position="141"/>
        <end position="173"/>
    </location>
</feature>
<dbReference type="EMBL" id="KN822181">
    <property type="protein sequence ID" value="KIM53401.1"/>
    <property type="molecule type" value="Genomic_DNA"/>
</dbReference>
<dbReference type="HOGENOM" id="CLU_1111912_0_0_1"/>
<dbReference type="Proteomes" id="UP000053989">
    <property type="component" value="Unassembled WGS sequence"/>
</dbReference>
<reference evidence="6" key="2">
    <citation type="submission" date="2015-01" db="EMBL/GenBank/DDBJ databases">
        <title>Evolutionary Origins and Diversification of the Mycorrhizal Mutualists.</title>
        <authorList>
            <consortium name="DOE Joint Genome Institute"/>
            <consortium name="Mycorrhizal Genomics Consortium"/>
            <person name="Kohler A."/>
            <person name="Kuo A."/>
            <person name="Nagy L.G."/>
            <person name="Floudas D."/>
            <person name="Copeland A."/>
            <person name="Barry K.W."/>
            <person name="Cichocki N."/>
            <person name="Veneault-Fourrey C."/>
            <person name="LaButti K."/>
            <person name="Lindquist E.A."/>
            <person name="Lipzen A."/>
            <person name="Lundell T."/>
            <person name="Morin E."/>
            <person name="Murat C."/>
            <person name="Riley R."/>
            <person name="Ohm R."/>
            <person name="Sun H."/>
            <person name="Tunlid A."/>
            <person name="Henrissat B."/>
            <person name="Grigoriev I.V."/>
            <person name="Hibbett D.S."/>
            <person name="Martin F."/>
        </authorList>
    </citation>
    <scope>NUCLEOTIDE SEQUENCE [LARGE SCALE GENOMIC DNA]</scope>
    <source>
        <strain evidence="6">Foug A</strain>
    </source>
</reference>
<dbReference type="InterPro" id="IPR001680">
    <property type="entry name" value="WD40_rpt"/>
</dbReference>
<evidence type="ECO:0000313" key="5">
    <source>
        <dbReference type="EMBL" id="KIM53401.1"/>
    </source>
</evidence>
<protein>
    <recommendedName>
        <fullName evidence="1 3">Polyadenylation factor subunit 2</fullName>
    </recommendedName>
</protein>
<reference evidence="5 6" key="1">
    <citation type="submission" date="2014-04" db="EMBL/GenBank/DDBJ databases">
        <authorList>
            <consortium name="DOE Joint Genome Institute"/>
            <person name="Kuo A."/>
            <person name="Kohler A."/>
            <person name="Nagy L.G."/>
            <person name="Floudas D."/>
            <person name="Copeland A."/>
            <person name="Barry K.W."/>
            <person name="Cichocki N."/>
            <person name="Veneault-Fourrey C."/>
            <person name="LaButti K."/>
            <person name="Lindquist E.A."/>
            <person name="Lipzen A."/>
            <person name="Lundell T."/>
            <person name="Morin E."/>
            <person name="Murat C."/>
            <person name="Sun H."/>
            <person name="Tunlid A."/>
            <person name="Henrissat B."/>
            <person name="Grigoriev I.V."/>
            <person name="Hibbett D.S."/>
            <person name="Martin F."/>
            <person name="Nordberg H.P."/>
            <person name="Cantor M.N."/>
            <person name="Hua S.X."/>
        </authorList>
    </citation>
    <scope>NUCLEOTIDE SEQUENCE [LARGE SCALE GENOMIC DNA]</scope>
    <source>
        <strain evidence="5 6">Foug A</strain>
    </source>
</reference>
<dbReference type="InterPro" id="IPR036322">
    <property type="entry name" value="WD40_repeat_dom_sf"/>
</dbReference>
<comment type="function">
    <text evidence="3">Required for 3'-end cleavage and polyadenylation of pre-mRNAs.</text>
</comment>
<comment type="subcellular location">
    <subcellularLocation>
        <location evidence="3">Nucleus</location>
    </subcellularLocation>
</comment>
<feature type="region of interest" description="Disordered" evidence="4">
    <location>
        <begin position="226"/>
        <end position="250"/>
    </location>
</feature>
<dbReference type="PANTHER" id="PTHR22836">
    <property type="entry name" value="WD40 REPEAT PROTEIN"/>
    <property type="match status" value="1"/>
</dbReference>
<accession>A0A0C3DBA5</accession>
<evidence type="ECO:0000313" key="6">
    <source>
        <dbReference type="Proteomes" id="UP000053989"/>
    </source>
</evidence>
<dbReference type="GO" id="GO:0005847">
    <property type="term" value="C:mRNA cleavage and polyadenylation specificity factor complex"/>
    <property type="evidence" value="ECO:0007669"/>
    <property type="project" value="TreeGrafter"/>
</dbReference>
<dbReference type="InterPro" id="IPR015943">
    <property type="entry name" value="WD40/YVTN_repeat-like_dom_sf"/>
</dbReference>
<keyword evidence="6" id="KW-1185">Reference proteome</keyword>
<dbReference type="GO" id="GO:0031124">
    <property type="term" value="P:mRNA 3'-end processing"/>
    <property type="evidence" value="ECO:0007669"/>
    <property type="project" value="UniProtKB-UniRule"/>
</dbReference>
<evidence type="ECO:0000256" key="3">
    <source>
        <dbReference type="RuleBase" id="RU369034"/>
    </source>
</evidence>
<evidence type="ECO:0000256" key="1">
    <source>
        <dbReference type="ARBA" id="ARBA00026154"/>
    </source>
</evidence>
<proteinExistence type="predicted"/>